<keyword evidence="4" id="KW-0732">Signal</keyword>
<dbReference type="GeneTree" id="ENSGT00940000160119"/>
<dbReference type="PROSITE" id="PS01208">
    <property type="entry name" value="VWFC_1"/>
    <property type="match status" value="1"/>
</dbReference>
<reference evidence="11" key="3">
    <citation type="journal article" date="2014" name="Nature">
        <title>Elephant shark genome provides unique insights into gnathostome evolution.</title>
        <authorList>
            <consortium name="International Elephant Shark Genome Sequencing Consortium"/>
            <person name="Venkatesh B."/>
            <person name="Lee A.P."/>
            <person name="Ravi V."/>
            <person name="Maurya A.K."/>
            <person name="Lian M.M."/>
            <person name="Swann J.B."/>
            <person name="Ohta Y."/>
            <person name="Flajnik M.F."/>
            <person name="Sutoh Y."/>
            <person name="Kasahara M."/>
            <person name="Hoon S."/>
            <person name="Gangu V."/>
            <person name="Roy S.W."/>
            <person name="Irimia M."/>
            <person name="Korzh V."/>
            <person name="Kondrychyn I."/>
            <person name="Lim Z.W."/>
            <person name="Tay B.H."/>
            <person name="Tohari S."/>
            <person name="Kong K.W."/>
            <person name="Ho S."/>
            <person name="Lorente-Galdos B."/>
            <person name="Quilez J."/>
            <person name="Marques-Bonet T."/>
            <person name="Raney B.J."/>
            <person name="Ingham P.W."/>
            <person name="Tay A."/>
            <person name="Hillier L.W."/>
            <person name="Minx P."/>
            <person name="Boehm T."/>
            <person name="Wilson R.K."/>
            <person name="Brenner S."/>
            <person name="Warren W.C."/>
        </authorList>
    </citation>
    <scope>NUCLEOTIDE SEQUENCE [LARGE SCALE GENOMIC DNA]</scope>
</reference>
<dbReference type="GO" id="GO:0008201">
    <property type="term" value="F:heparin binding"/>
    <property type="evidence" value="ECO:0007669"/>
    <property type="project" value="TreeGrafter"/>
</dbReference>
<reference evidence="11" key="1">
    <citation type="journal article" date="2006" name="Science">
        <title>Ancient noncoding elements conserved in the human genome.</title>
        <authorList>
            <person name="Venkatesh B."/>
            <person name="Kirkness E.F."/>
            <person name="Loh Y.H."/>
            <person name="Halpern A.L."/>
            <person name="Lee A.P."/>
            <person name="Johnson J."/>
            <person name="Dandona N."/>
            <person name="Viswanathan L.D."/>
            <person name="Tay A."/>
            <person name="Venter J.C."/>
            <person name="Strausberg R.L."/>
            <person name="Brenner S."/>
        </authorList>
    </citation>
    <scope>NUCLEOTIDE SEQUENCE [LARGE SCALE GENOMIC DNA]</scope>
</reference>
<dbReference type="InterPro" id="IPR006207">
    <property type="entry name" value="Cys_knot_C"/>
</dbReference>
<dbReference type="InterPro" id="IPR000867">
    <property type="entry name" value="IGFBP-like"/>
</dbReference>
<dbReference type="GO" id="GO:0007155">
    <property type="term" value="P:cell adhesion"/>
    <property type="evidence" value="ECO:0007669"/>
    <property type="project" value="TreeGrafter"/>
</dbReference>
<dbReference type="Proteomes" id="UP000314986">
    <property type="component" value="Unassembled WGS sequence"/>
</dbReference>
<feature type="domain" description="IGFBP N-terminal" evidence="9">
    <location>
        <begin position="39"/>
        <end position="111"/>
    </location>
</feature>
<reference evidence="10" key="4">
    <citation type="submission" date="2025-08" db="UniProtKB">
        <authorList>
            <consortium name="Ensembl"/>
        </authorList>
    </citation>
    <scope>IDENTIFICATION</scope>
</reference>
<evidence type="ECO:0000256" key="1">
    <source>
        <dbReference type="ARBA" id="ARBA00004613"/>
    </source>
</evidence>
<dbReference type="SMART" id="SM00041">
    <property type="entry name" value="CT"/>
    <property type="match status" value="1"/>
</dbReference>
<dbReference type="InterPro" id="IPR006208">
    <property type="entry name" value="Glyco_hormone_CN"/>
</dbReference>
<evidence type="ECO:0000259" key="8">
    <source>
        <dbReference type="PROSITE" id="PS50184"/>
    </source>
</evidence>
<keyword evidence="5" id="KW-1015">Disulfide bond</keyword>
<dbReference type="Pfam" id="PF19035">
    <property type="entry name" value="TSP1_CCN"/>
    <property type="match status" value="1"/>
</dbReference>
<dbReference type="PROSITE" id="PS01185">
    <property type="entry name" value="CTCK_1"/>
    <property type="match status" value="1"/>
</dbReference>
<dbReference type="InterPro" id="IPR043973">
    <property type="entry name" value="TSP1_CCN"/>
</dbReference>
<evidence type="ECO:0000256" key="6">
    <source>
        <dbReference type="PROSITE-ProRule" id="PRU00039"/>
    </source>
</evidence>
<dbReference type="SMART" id="SM00121">
    <property type="entry name" value="IB"/>
    <property type="match status" value="1"/>
</dbReference>
<feature type="domain" description="CTCK" evidence="7">
    <location>
        <begin position="256"/>
        <end position="330"/>
    </location>
</feature>
<dbReference type="InterPro" id="IPR000884">
    <property type="entry name" value="TSP1_rpt"/>
</dbReference>
<protein>
    <submittedName>
        <fullName evidence="10">Cellular communication network factor 6</fullName>
    </submittedName>
</protein>
<dbReference type="GO" id="GO:0007165">
    <property type="term" value="P:signal transduction"/>
    <property type="evidence" value="ECO:0007669"/>
    <property type="project" value="InterPro"/>
</dbReference>
<dbReference type="SUPFAM" id="SSF82895">
    <property type="entry name" value="TSP-1 type 1 repeat"/>
    <property type="match status" value="1"/>
</dbReference>
<dbReference type="PROSITE" id="PS01225">
    <property type="entry name" value="CTCK_2"/>
    <property type="match status" value="1"/>
</dbReference>
<comment type="caution">
    <text evidence="6">Lacks conserved residue(s) required for the propagation of feature annotation.</text>
</comment>
<comment type="subcellular location">
    <subcellularLocation>
        <location evidence="1">Secreted</location>
    </subcellularLocation>
</comment>
<dbReference type="Ensembl" id="ENSCMIT00000012557.1">
    <property type="protein sequence ID" value="ENSCMIP00000012269.1"/>
    <property type="gene ID" value="ENSCMIG00000006259.1"/>
</dbReference>
<dbReference type="PROSITE" id="PS50092">
    <property type="entry name" value="TSP1"/>
    <property type="match status" value="1"/>
</dbReference>
<dbReference type="PANTHER" id="PTHR11348:SF3">
    <property type="entry name" value="CELLULAR COMMUNICATION NETWORK FACTOR 6"/>
    <property type="match status" value="1"/>
</dbReference>
<organism evidence="10 11">
    <name type="scientific">Callorhinchus milii</name>
    <name type="common">Ghost shark</name>
    <dbReference type="NCBI Taxonomy" id="7868"/>
    <lineage>
        <taxon>Eukaryota</taxon>
        <taxon>Metazoa</taxon>
        <taxon>Chordata</taxon>
        <taxon>Craniata</taxon>
        <taxon>Vertebrata</taxon>
        <taxon>Chondrichthyes</taxon>
        <taxon>Holocephali</taxon>
        <taxon>Chimaeriformes</taxon>
        <taxon>Callorhinchidae</taxon>
        <taxon>Callorhinchus</taxon>
    </lineage>
</organism>
<evidence type="ECO:0000259" key="7">
    <source>
        <dbReference type="PROSITE" id="PS01225"/>
    </source>
</evidence>
<dbReference type="SMART" id="SM00214">
    <property type="entry name" value="VWC"/>
    <property type="match status" value="1"/>
</dbReference>
<dbReference type="SMART" id="SM00209">
    <property type="entry name" value="TSP1"/>
    <property type="match status" value="1"/>
</dbReference>
<evidence type="ECO:0000256" key="2">
    <source>
        <dbReference type="ARBA" id="ARBA00008125"/>
    </source>
</evidence>
<dbReference type="InterPro" id="IPR017891">
    <property type="entry name" value="Insulin_GF-bd_Cys-rich_CS"/>
</dbReference>
<dbReference type="Pfam" id="PF00007">
    <property type="entry name" value="Cys_knot"/>
    <property type="match status" value="1"/>
</dbReference>
<dbReference type="SUPFAM" id="SSF57184">
    <property type="entry name" value="Growth factor receptor domain"/>
    <property type="match status" value="1"/>
</dbReference>
<dbReference type="GO" id="GO:0005178">
    <property type="term" value="F:integrin binding"/>
    <property type="evidence" value="ECO:0007669"/>
    <property type="project" value="TreeGrafter"/>
</dbReference>
<dbReference type="InterPro" id="IPR036383">
    <property type="entry name" value="TSP1_rpt_sf"/>
</dbReference>
<reference evidence="11" key="2">
    <citation type="journal article" date="2007" name="PLoS Biol.">
        <title>Survey sequencing and comparative analysis of the elephant shark (Callorhinchus milii) genome.</title>
        <authorList>
            <person name="Venkatesh B."/>
            <person name="Kirkness E.F."/>
            <person name="Loh Y.H."/>
            <person name="Halpern A.L."/>
            <person name="Lee A.P."/>
            <person name="Johnson J."/>
            <person name="Dandona N."/>
            <person name="Viswanathan L.D."/>
            <person name="Tay A."/>
            <person name="Venter J.C."/>
            <person name="Strausberg R.L."/>
            <person name="Brenner S."/>
        </authorList>
    </citation>
    <scope>NUCLEOTIDE SEQUENCE [LARGE SCALE GENOMIC DNA]</scope>
</reference>
<name>A0A4W3HSZ4_CALMI</name>
<dbReference type="GO" id="GO:0005615">
    <property type="term" value="C:extracellular space"/>
    <property type="evidence" value="ECO:0007669"/>
    <property type="project" value="TreeGrafter"/>
</dbReference>
<evidence type="ECO:0000259" key="9">
    <source>
        <dbReference type="PROSITE" id="PS51323"/>
    </source>
</evidence>
<dbReference type="Pfam" id="PF00219">
    <property type="entry name" value="IGFBP"/>
    <property type="match status" value="1"/>
</dbReference>
<dbReference type="InterPro" id="IPR009030">
    <property type="entry name" value="Growth_fac_rcpt_cys_sf"/>
</dbReference>
<dbReference type="Pfam" id="PF00093">
    <property type="entry name" value="VWC"/>
    <property type="match status" value="1"/>
</dbReference>
<dbReference type="AlphaFoldDB" id="A0A4W3HSZ4"/>
<keyword evidence="3" id="KW-0964">Secreted</keyword>
<reference evidence="10" key="5">
    <citation type="submission" date="2025-09" db="UniProtKB">
        <authorList>
            <consortium name="Ensembl"/>
        </authorList>
    </citation>
    <scope>IDENTIFICATION</scope>
</reference>
<evidence type="ECO:0000256" key="5">
    <source>
        <dbReference type="ARBA" id="ARBA00023157"/>
    </source>
</evidence>
<proteinExistence type="inferred from homology"/>
<accession>A0A4W3HSZ4</accession>
<dbReference type="GO" id="GO:0045597">
    <property type="term" value="P:positive regulation of cell differentiation"/>
    <property type="evidence" value="ECO:0007669"/>
    <property type="project" value="TreeGrafter"/>
</dbReference>
<evidence type="ECO:0000256" key="4">
    <source>
        <dbReference type="ARBA" id="ARBA00022729"/>
    </source>
</evidence>
<dbReference type="PROSITE" id="PS51323">
    <property type="entry name" value="IGFBP_N_2"/>
    <property type="match status" value="1"/>
</dbReference>
<evidence type="ECO:0000256" key="3">
    <source>
        <dbReference type="ARBA" id="ARBA00022525"/>
    </source>
</evidence>
<evidence type="ECO:0000313" key="10">
    <source>
        <dbReference type="Ensembl" id="ENSCMIP00000012269.1"/>
    </source>
</evidence>
<dbReference type="PANTHER" id="PTHR11348">
    <property type="entry name" value="CONNECTIVE TISSUE GROWTH FACTOR-RELATED"/>
    <property type="match status" value="1"/>
</dbReference>
<dbReference type="InterPro" id="IPR001007">
    <property type="entry name" value="VWF_dom"/>
</dbReference>
<dbReference type="GO" id="GO:0031012">
    <property type="term" value="C:extracellular matrix"/>
    <property type="evidence" value="ECO:0007669"/>
    <property type="project" value="TreeGrafter"/>
</dbReference>
<dbReference type="PROSITE" id="PS00222">
    <property type="entry name" value="IGFBP_N_1"/>
    <property type="match status" value="1"/>
</dbReference>
<evidence type="ECO:0000313" key="11">
    <source>
        <dbReference type="Proteomes" id="UP000314986"/>
    </source>
</evidence>
<feature type="domain" description="VWFC" evidence="8">
    <location>
        <begin position="114"/>
        <end position="178"/>
    </location>
</feature>
<dbReference type="PROSITE" id="PS50184">
    <property type="entry name" value="VWFC_2"/>
    <property type="match status" value="1"/>
</dbReference>
<keyword evidence="11" id="KW-1185">Reference proteome</keyword>
<sequence length="342" mass="38375">FSRDLTVSKIFCRIQESKAQQGDVKTRTKTAEFEDPPERRQFCKWPCKCSNKPICSAGASLVTDGCGCCKACAKQVGELCTEADTCDPHKDLYCDYSRDRPRYEFGVCAYTIGVACELNEAFYHHGQTFQPNCYYKCTCLNGAIGCTPTCTKKLAAGQCRNPKNVKRSGYCCEKSFCDKLLSHREDVPRARPVVWRKTCPAQTTLWSPCSKSCGMGISVRASNDNSQCEFRRENRLCFIRPCDTGGLKNPKKGKKCQQTFRPTKPEKFAFSGCTSIKSYRPTYCGACMDARCCVPNKSKTGRIQFNCTDGGKATWKMTWIISCECGHNCTNPEDPFTELRLL</sequence>
<comment type="similarity">
    <text evidence="2">Belongs to the CCN family.</text>
</comment>
<dbReference type="InterPro" id="IPR050941">
    <property type="entry name" value="CCN"/>
</dbReference>